<dbReference type="AlphaFoldDB" id="F6FTE3"/>
<feature type="transmembrane region" description="Helical" evidence="1">
    <location>
        <begin position="276"/>
        <end position="296"/>
    </location>
</feature>
<organism evidence="3">
    <name type="scientific">Isoptericola variabilis (strain 225)</name>
    <dbReference type="NCBI Taxonomy" id="743718"/>
    <lineage>
        <taxon>Bacteria</taxon>
        <taxon>Bacillati</taxon>
        <taxon>Actinomycetota</taxon>
        <taxon>Actinomycetes</taxon>
        <taxon>Micrococcales</taxon>
        <taxon>Promicromonosporaceae</taxon>
        <taxon>Isoptericola</taxon>
    </lineage>
</organism>
<reference evidence="2 3" key="1">
    <citation type="submission" date="2011-05" db="EMBL/GenBank/DDBJ databases">
        <title>Complete sequence of Isoptericola variabilis 225.</title>
        <authorList>
            <consortium name="US DOE Joint Genome Institute"/>
            <person name="Lucas S."/>
            <person name="Han J."/>
            <person name="Lapidus A."/>
            <person name="Cheng J.-F."/>
            <person name="Goodwin L."/>
            <person name="Pitluck S."/>
            <person name="Peters L."/>
            <person name="Mikhailova N."/>
            <person name="Zeytun A."/>
            <person name="Han C."/>
            <person name="Tapia R."/>
            <person name="Land M."/>
            <person name="Hauser L."/>
            <person name="Kyrpides N."/>
            <person name="Ivanova N."/>
            <person name="Pagani I."/>
            <person name="Siebers A."/>
            <person name="Allgaier M."/>
            <person name="Thelen M."/>
            <person name="Hugenholtz P."/>
            <person name="Gladden J."/>
            <person name="Woyke T."/>
        </authorList>
    </citation>
    <scope>NUCLEOTIDE SEQUENCE [LARGE SCALE GENOMIC DNA]</scope>
    <source>
        <strain evidence="3">225</strain>
    </source>
</reference>
<keyword evidence="1" id="KW-0472">Membrane</keyword>
<keyword evidence="3" id="KW-1185">Reference proteome</keyword>
<protein>
    <recommendedName>
        <fullName evidence="4">Integral membrane protein</fullName>
    </recommendedName>
</protein>
<feature type="transmembrane region" description="Helical" evidence="1">
    <location>
        <begin position="226"/>
        <end position="251"/>
    </location>
</feature>
<dbReference type="Proteomes" id="UP000009236">
    <property type="component" value="Chromosome"/>
</dbReference>
<evidence type="ECO:0000256" key="1">
    <source>
        <dbReference type="SAM" id="Phobius"/>
    </source>
</evidence>
<keyword evidence="1" id="KW-0812">Transmembrane</keyword>
<dbReference type="RefSeq" id="WP_013839698.1">
    <property type="nucleotide sequence ID" value="NC_015588.1"/>
</dbReference>
<accession>F6FTE3</accession>
<dbReference type="KEGG" id="iva:Isova_2604"/>
<keyword evidence="1" id="KW-1133">Transmembrane helix</keyword>
<name>F6FTE3_ISOV2</name>
<proteinExistence type="predicted"/>
<evidence type="ECO:0000313" key="2">
    <source>
        <dbReference type="EMBL" id="AEG45307.1"/>
    </source>
</evidence>
<evidence type="ECO:0000313" key="3">
    <source>
        <dbReference type="Proteomes" id="UP000009236"/>
    </source>
</evidence>
<sequence length="301" mass="30434">MPHRAVAHARTYERRRRPGVGLLAVLTALLVVAATLVVWTQRTALDTERFVDVAGTRLGDPVLTRPLAQAAADQALRAAGQDAVPAEVRVQVEQAVEGVVASDAFRSRIEQLVVTAHAGAVGVARGQAERHPDVALTSEGFVVDTRPVAVEMLDGVAAGLGDAGAAIAERGVPDGAGQVPLLSSRAFSVVERAVQTVDRAVVPLVAGAAVALALTLALAVRRRRALAGVGAATAVVAALAALATVAVRVLLGTGSGPAEARAVGALLEPLVADLTGTLWLVAGVGVVLGVVAGLAARVGQR</sequence>
<dbReference type="EMBL" id="CP002810">
    <property type="protein sequence ID" value="AEG45307.1"/>
    <property type="molecule type" value="Genomic_DNA"/>
</dbReference>
<feature type="transmembrane region" description="Helical" evidence="1">
    <location>
        <begin position="20"/>
        <end position="39"/>
    </location>
</feature>
<evidence type="ECO:0008006" key="4">
    <source>
        <dbReference type="Google" id="ProtNLM"/>
    </source>
</evidence>
<feature type="transmembrane region" description="Helical" evidence="1">
    <location>
        <begin position="200"/>
        <end position="219"/>
    </location>
</feature>
<gene>
    <name evidence="2" type="ordered locus">Isova_2604</name>
</gene>
<dbReference type="HOGENOM" id="CLU_911472_0_0_11"/>